<keyword evidence="5" id="KW-0067">ATP-binding</keyword>
<evidence type="ECO:0000259" key="8">
    <source>
        <dbReference type="PROSITE" id="PS50127"/>
    </source>
</evidence>
<organism evidence="9 10">
    <name type="scientific">Paspalum notatum var. saurae</name>
    <dbReference type="NCBI Taxonomy" id="547442"/>
    <lineage>
        <taxon>Eukaryota</taxon>
        <taxon>Viridiplantae</taxon>
        <taxon>Streptophyta</taxon>
        <taxon>Embryophyta</taxon>
        <taxon>Tracheophyta</taxon>
        <taxon>Spermatophyta</taxon>
        <taxon>Magnoliopsida</taxon>
        <taxon>Liliopsida</taxon>
        <taxon>Poales</taxon>
        <taxon>Poaceae</taxon>
        <taxon>PACMAD clade</taxon>
        <taxon>Panicoideae</taxon>
        <taxon>Andropogonodae</taxon>
        <taxon>Paspaleae</taxon>
        <taxon>Paspalinae</taxon>
        <taxon>Paspalum</taxon>
    </lineage>
</organism>
<dbReference type="EC" id="2.3.2.23" evidence="1"/>
<dbReference type="Proteomes" id="UP001341281">
    <property type="component" value="Chromosome 04"/>
</dbReference>
<feature type="region of interest" description="Disordered" evidence="7">
    <location>
        <begin position="371"/>
        <end position="391"/>
    </location>
</feature>
<feature type="compositionally biased region" description="Basic and acidic residues" evidence="7">
    <location>
        <begin position="555"/>
        <end position="564"/>
    </location>
</feature>
<feature type="region of interest" description="Disordered" evidence="7">
    <location>
        <begin position="417"/>
        <end position="479"/>
    </location>
</feature>
<evidence type="ECO:0000256" key="1">
    <source>
        <dbReference type="ARBA" id="ARBA00012486"/>
    </source>
</evidence>
<dbReference type="InterPro" id="IPR000608">
    <property type="entry name" value="UBC"/>
</dbReference>
<evidence type="ECO:0000256" key="2">
    <source>
        <dbReference type="ARBA" id="ARBA00022679"/>
    </source>
</evidence>
<dbReference type="SUPFAM" id="SSF54495">
    <property type="entry name" value="UBC-like"/>
    <property type="match status" value="1"/>
</dbReference>
<dbReference type="InterPro" id="IPR016135">
    <property type="entry name" value="UBQ-conjugating_enzyme/RWD"/>
</dbReference>
<feature type="domain" description="UBC core" evidence="8">
    <location>
        <begin position="87"/>
        <end position="242"/>
    </location>
</feature>
<keyword evidence="3" id="KW-0547">Nucleotide-binding</keyword>
<dbReference type="GO" id="GO:0061631">
    <property type="term" value="F:ubiquitin conjugating enzyme activity"/>
    <property type="evidence" value="ECO:0007669"/>
    <property type="project" value="UniProtKB-EC"/>
</dbReference>
<dbReference type="CDD" id="cd23805">
    <property type="entry name" value="UBCc_UBE2T"/>
    <property type="match status" value="1"/>
</dbReference>
<dbReference type="PROSITE" id="PS00183">
    <property type="entry name" value="UBC_1"/>
    <property type="match status" value="1"/>
</dbReference>
<dbReference type="AlphaFoldDB" id="A0AAQ3TD38"/>
<evidence type="ECO:0000256" key="4">
    <source>
        <dbReference type="ARBA" id="ARBA00022786"/>
    </source>
</evidence>
<dbReference type="Gene3D" id="3.10.110.10">
    <property type="entry name" value="Ubiquitin Conjugating Enzyme"/>
    <property type="match status" value="1"/>
</dbReference>
<feature type="compositionally biased region" description="Polar residues" evidence="7">
    <location>
        <begin position="336"/>
        <end position="349"/>
    </location>
</feature>
<feature type="active site" description="Glycyl thioester intermediate" evidence="6">
    <location>
        <position position="176"/>
    </location>
</feature>
<feature type="region of interest" description="Disordered" evidence="7">
    <location>
        <begin position="628"/>
        <end position="660"/>
    </location>
</feature>
<gene>
    <name evidence="9" type="ORF">U9M48_018532</name>
</gene>
<name>A0AAQ3TD38_PASNO</name>
<dbReference type="Pfam" id="PF00179">
    <property type="entry name" value="UQ_con"/>
    <property type="match status" value="1"/>
</dbReference>
<feature type="region of interest" description="Disordered" evidence="7">
    <location>
        <begin position="555"/>
        <end position="581"/>
    </location>
</feature>
<dbReference type="PANTHER" id="PTHR24068">
    <property type="entry name" value="UBIQUITIN-CONJUGATING ENZYME E2"/>
    <property type="match status" value="1"/>
</dbReference>
<reference evidence="9 10" key="1">
    <citation type="submission" date="2024-02" db="EMBL/GenBank/DDBJ databases">
        <title>High-quality chromosome-scale genome assembly of Pensacola bahiagrass (Paspalum notatum Flugge var. saurae).</title>
        <authorList>
            <person name="Vega J.M."/>
            <person name="Podio M."/>
            <person name="Orjuela J."/>
            <person name="Siena L.A."/>
            <person name="Pessino S.C."/>
            <person name="Combes M.C."/>
            <person name="Mariac C."/>
            <person name="Albertini E."/>
            <person name="Pupilli F."/>
            <person name="Ortiz J.P.A."/>
            <person name="Leblanc O."/>
        </authorList>
    </citation>
    <scope>NUCLEOTIDE SEQUENCE [LARGE SCALE GENOMIC DNA]</scope>
    <source>
        <strain evidence="9">R1</strain>
        <tissue evidence="9">Leaf</tissue>
    </source>
</reference>
<feature type="compositionally biased region" description="Basic and acidic residues" evidence="7">
    <location>
        <begin position="453"/>
        <end position="464"/>
    </location>
</feature>
<proteinExistence type="predicted"/>
<dbReference type="GO" id="GO:0005524">
    <property type="term" value="F:ATP binding"/>
    <property type="evidence" value="ECO:0007669"/>
    <property type="project" value="UniProtKB-KW"/>
</dbReference>
<dbReference type="SMART" id="SM00212">
    <property type="entry name" value="UBCc"/>
    <property type="match status" value="1"/>
</dbReference>
<feature type="region of interest" description="Disordered" evidence="7">
    <location>
        <begin position="293"/>
        <end position="349"/>
    </location>
</feature>
<evidence type="ECO:0000256" key="6">
    <source>
        <dbReference type="PROSITE-ProRule" id="PRU10133"/>
    </source>
</evidence>
<sequence length="660" mass="72168">MVPHAVSALHFPRSFPTTPPRDPRSVAAFDPAPAAAAKSPFRIEARELCYAERGGGILARSLAAEAGRRRCDRVEFSVNHRMAQAARLNLRMQKEIKLLLDDPPHGVSLNLSGDENGLSSLSSIEARIEGPDETVYAKGVFILKIQIPERYPFQPPNVTFVTPIYHPNIDNGGRICLDILNLPPKGAWQPSLNIATVLTSIGLLLSEPNPDDGLMAEISREYKYNRQVFDINARFWTEKYANPAAVVGSNWGSVDASVLAQSTQMEDMENLGSLPDASKKDYEGSQRKMRLLGQKLSLKSERPEESMKTVKQDKVASHLPSTAGTNHPIACASDVSGRQNEASENMSASTAIRVVSKKEYQGNKKKLQLPGKRLSIASEAPSERSDGNYTLPYHLPASTCDAKDNAMQSSDDILKNSLKRSIGGSSESSYKPPEGNRRNIRTLGLKLSLNSAKPEKKSNDHDENMAPNYLPSQSGFNNLQKRPLDAISRKHFSRGPVLVQQNPNTEHQPSDIQKVANEDCNQGRKLLCSLSRKRLSLKSDLPGVDSASDKYKPFECSLSDKKPNELPASAPPAPIPKGEAMAPNELSLSAPAVLKSQAKAFGFAGEQKDTNSSNSAVKRDSIAMETIVVSDSEDSADEDERPPKSRLSLMARRLTGKLRT</sequence>
<feature type="compositionally biased region" description="Basic and acidic residues" evidence="7">
    <location>
        <begin position="298"/>
        <end position="316"/>
    </location>
</feature>
<keyword evidence="10" id="KW-1185">Reference proteome</keyword>
<dbReference type="PROSITE" id="PS50127">
    <property type="entry name" value="UBC_2"/>
    <property type="match status" value="1"/>
</dbReference>
<evidence type="ECO:0000256" key="5">
    <source>
        <dbReference type="ARBA" id="ARBA00022840"/>
    </source>
</evidence>
<evidence type="ECO:0000256" key="7">
    <source>
        <dbReference type="SAM" id="MobiDB-lite"/>
    </source>
</evidence>
<feature type="compositionally biased region" description="Polar residues" evidence="7">
    <location>
        <begin position="470"/>
        <end position="479"/>
    </location>
</feature>
<feature type="compositionally biased region" description="Acidic residues" evidence="7">
    <location>
        <begin position="631"/>
        <end position="640"/>
    </location>
</feature>
<dbReference type="InterPro" id="IPR023313">
    <property type="entry name" value="UBQ-conjugating_AS"/>
</dbReference>
<protein>
    <recommendedName>
        <fullName evidence="1">E2 ubiquitin-conjugating enzyme</fullName>
        <ecNumber evidence="1">2.3.2.23</ecNumber>
    </recommendedName>
</protein>
<evidence type="ECO:0000313" key="9">
    <source>
        <dbReference type="EMBL" id="WVZ69802.1"/>
    </source>
</evidence>
<accession>A0AAQ3TD38</accession>
<dbReference type="EMBL" id="CP144748">
    <property type="protein sequence ID" value="WVZ69802.1"/>
    <property type="molecule type" value="Genomic_DNA"/>
</dbReference>
<evidence type="ECO:0000313" key="10">
    <source>
        <dbReference type="Proteomes" id="UP001341281"/>
    </source>
</evidence>
<evidence type="ECO:0000256" key="3">
    <source>
        <dbReference type="ARBA" id="ARBA00022741"/>
    </source>
</evidence>
<keyword evidence="2" id="KW-0808">Transferase</keyword>
<dbReference type="FunFam" id="3.10.110.10:FF:000041">
    <property type="entry name" value="Ubiquitin-conjugating enzyme E2 T"/>
    <property type="match status" value="1"/>
</dbReference>
<keyword evidence="4" id="KW-0833">Ubl conjugation pathway</keyword>